<dbReference type="GeneID" id="4839991"/>
<dbReference type="InterPro" id="IPR013088">
    <property type="entry name" value="Znf_NHR/GATA"/>
</dbReference>
<evidence type="ECO:0000256" key="2">
    <source>
        <dbReference type="ARBA" id="ARBA00022771"/>
    </source>
</evidence>
<keyword evidence="1" id="KW-0479">Metal-binding</keyword>
<evidence type="ECO:0000256" key="3">
    <source>
        <dbReference type="ARBA" id="ARBA00022833"/>
    </source>
</evidence>
<feature type="domain" description="GATA-type" evidence="6">
    <location>
        <begin position="300"/>
        <end position="330"/>
    </location>
</feature>
<dbReference type="PROSITE" id="PS00344">
    <property type="entry name" value="GATA_ZN_FINGER_1"/>
    <property type="match status" value="1"/>
</dbReference>
<dbReference type="AlphaFoldDB" id="A3LWU0"/>
<evidence type="ECO:0000313" key="7">
    <source>
        <dbReference type="EMBL" id="ABN67336.2"/>
    </source>
</evidence>
<accession>A3LWU0</accession>
<dbReference type="PANTHER" id="PTHR45658">
    <property type="entry name" value="GATA TRANSCRIPTION FACTOR"/>
    <property type="match status" value="1"/>
</dbReference>
<feature type="region of interest" description="Disordered" evidence="5">
    <location>
        <begin position="254"/>
        <end position="277"/>
    </location>
</feature>
<feature type="compositionally biased region" description="Polar residues" evidence="5">
    <location>
        <begin position="254"/>
        <end position="265"/>
    </location>
</feature>
<dbReference type="HOGENOM" id="CLU_729798_0_0_1"/>
<dbReference type="KEGG" id="pic:PICST_32587"/>
<dbReference type="PROSITE" id="PS50114">
    <property type="entry name" value="GATA_ZN_FINGER_2"/>
    <property type="match status" value="1"/>
</dbReference>
<keyword evidence="8" id="KW-1185">Reference proteome</keyword>
<dbReference type="GO" id="GO:0043565">
    <property type="term" value="F:sequence-specific DNA binding"/>
    <property type="evidence" value="ECO:0007669"/>
    <property type="project" value="InterPro"/>
</dbReference>
<dbReference type="Proteomes" id="UP000002258">
    <property type="component" value="Chromosome 6"/>
</dbReference>
<dbReference type="InParanoid" id="A3LWU0"/>
<dbReference type="GO" id="GO:0006355">
    <property type="term" value="P:regulation of DNA-templated transcription"/>
    <property type="evidence" value="ECO:0007669"/>
    <property type="project" value="InterPro"/>
</dbReference>
<proteinExistence type="predicted"/>
<dbReference type="InterPro" id="IPR051140">
    <property type="entry name" value="GATA_TF"/>
</dbReference>
<dbReference type="Gene3D" id="3.30.50.10">
    <property type="entry name" value="Erythroid Transcription Factor GATA-1, subunit A"/>
    <property type="match status" value="1"/>
</dbReference>
<evidence type="ECO:0000256" key="1">
    <source>
        <dbReference type="ARBA" id="ARBA00022723"/>
    </source>
</evidence>
<dbReference type="SUPFAM" id="SSF57716">
    <property type="entry name" value="Glucocorticoid receptor-like (DNA-binding domain)"/>
    <property type="match status" value="1"/>
</dbReference>
<keyword evidence="3" id="KW-0862">Zinc</keyword>
<dbReference type="GO" id="GO:0008270">
    <property type="term" value="F:zinc ion binding"/>
    <property type="evidence" value="ECO:0007669"/>
    <property type="project" value="UniProtKB-KW"/>
</dbReference>
<dbReference type="EMBL" id="CP000500">
    <property type="protein sequence ID" value="ABN67336.2"/>
    <property type="molecule type" value="Genomic_DNA"/>
</dbReference>
<evidence type="ECO:0000256" key="5">
    <source>
        <dbReference type="SAM" id="MobiDB-lite"/>
    </source>
</evidence>
<dbReference type="SMART" id="SM00401">
    <property type="entry name" value="ZnF_GATA"/>
    <property type="match status" value="1"/>
</dbReference>
<dbReference type="RefSeq" id="XP_001385365.2">
    <property type="nucleotide sequence ID" value="XM_001385328.1"/>
</dbReference>
<dbReference type="CDD" id="cd00202">
    <property type="entry name" value="ZnF_GATA"/>
    <property type="match status" value="1"/>
</dbReference>
<organism evidence="7 8">
    <name type="scientific">Scheffersomyces stipitis (strain ATCC 58785 / CBS 6054 / NBRC 10063 / NRRL Y-11545)</name>
    <name type="common">Yeast</name>
    <name type="synonym">Pichia stipitis</name>
    <dbReference type="NCBI Taxonomy" id="322104"/>
    <lineage>
        <taxon>Eukaryota</taxon>
        <taxon>Fungi</taxon>
        <taxon>Dikarya</taxon>
        <taxon>Ascomycota</taxon>
        <taxon>Saccharomycotina</taxon>
        <taxon>Pichiomycetes</taxon>
        <taxon>Debaryomycetaceae</taxon>
        <taxon>Scheffersomyces</taxon>
    </lineage>
</organism>
<sequence length="379" mass="42672">MAPPSEILNNEIMAARILVNAKFANKNLQPLNTTFVSINTPMVQQEVSLQRSTVRCLPPPTPSPTPPYTTDPKAYTAPQLNKNRTCYYHSQANFHIMNPYCANCIYCGHEYKNQIVRLANEVSNNANNYASTLWNYKSTLNRIVAANAQDSAESEELYNNFNNLSYQVKGHLSTIAATSSSITNIESSVNKLREISSDKESNNPITPPLEEQTQIVIHEPNAQKESAQIQTFHYSEPQENLVQKKQIVQLSMPVPTQSPQTLQTETKTKESLKPKKGRPILLKKRAKEPRKSKINVKVSKCSHCQSHSTPEWRRGPGGVRSLCNACGLFYSKLVKKFGTTDANTIFLSRKESDKLIDRTIPTTLQSNAILQKQLRLIRK</sequence>
<evidence type="ECO:0000259" key="6">
    <source>
        <dbReference type="PROSITE" id="PS50114"/>
    </source>
</evidence>
<keyword evidence="2 4" id="KW-0863">Zinc-finger</keyword>
<protein>
    <submittedName>
        <fullName evidence="7">GATA-family of DNA binding protein-like protein</fullName>
    </submittedName>
</protein>
<name>A3LWU0_PICST</name>
<evidence type="ECO:0000256" key="4">
    <source>
        <dbReference type="PROSITE-ProRule" id="PRU00094"/>
    </source>
</evidence>
<dbReference type="Pfam" id="PF00320">
    <property type="entry name" value="GATA"/>
    <property type="match status" value="1"/>
</dbReference>
<gene>
    <name evidence="7" type="primary">GAT2.1</name>
    <name evidence="7" type="ORF">PICST_32587</name>
</gene>
<dbReference type="OrthoDB" id="2162994at2759"/>
<reference evidence="7 8" key="1">
    <citation type="journal article" date="2007" name="Nat. Biotechnol.">
        <title>Genome sequence of the lignocellulose-bioconverting and xylose-fermenting yeast Pichia stipitis.</title>
        <authorList>
            <person name="Jeffries T.W."/>
            <person name="Grigoriev I.V."/>
            <person name="Grimwood J."/>
            <person name="Laplaza J.M."/>
            <person name="Aerts A."/>
            <person name="Salamov A."/>
            <person name="Schmutz J."/>
            <person name="Lindquist E."/>
            <person name="Dehal P."/>
            <person name="Shapiro H."/>
            <person name="Jin Y.S."/>
            <person name="Passoth V."/>
            <person name="Richardson P.M."/>
        </authorList>
    </citation>
    <scope>NUCLEOTIDE SEQUENCE [LARGE SCALE GENOMIC DNA]</scope>
    <source>
        <strain evidence="8">ATCC 58785 / CBS 6054 / NBRC 10063 / NRRL Y-11545</strain>
    </source>
</reference>
<dbReference type="eggNOG" id="KOG1601">
    <property type="taxonomic scope" value="Eukaryota"/>
</dbReference>
<dbReference type="InterPro" id="IPR000679">
    <property type="entry name" value="Znf_GATA"/>
</dbReference>
<evidence type="ECO:0000313" key="8">
    <source>
        <dbReference type="Proteomes" id="UP000002258"/>
    </source>
</evidence>